<keyword evidence="1" id="KW-0812">Transmembrane</keyword>
<feature type="transmembrane region" description="Helical" evidence="1">
    <location>
        <begin position="162"/>
        <end position="182"/>
    </location>
</feature>
<dbReference type="AlphaFoldDB" id="A0A934N207"/>
<evidence type="ECO:0008006" key="4">
    <source>
        <dbReference type="Google" id="ProtNLM"/>
    </source>
</evidence>
<feature type="transmembrane region" description="Helical" evidence="1">
    <location>
        <begin position="6"/>
        <end position="23"/>
    </location>
</feature>
<sequence length="294" mass="33623">MIWILPSAIALLIKLFLFFYSDVHKKKYFFIFLLSTFCMNQLELIAFFRFGYDLITLKLYYCAAIFTVFYLAVVCADITQRGRFMKSGLTLVAPSALSAAILFTDYLVKGVQLLPNGSITRIAGDYYFIFQIYALAAVTLAVSLLIVNLFLKNDYHLKAKSITALIGFSPFIAFILILIPLMQAGYEVNMAGFSSLSISFMLIFFISATDKYKLFTIMQFVPFSHSRAQYLEVRSLLRRRLKLTAGDVVDMKAFLRDFETLIIKHTYHHAETQKEAARRLNISESNLSRKVAPR</sequence>
<protein>
    <recommendedName>
        <fullName evidence="4">Histidine kinase N-terminal 7TM region domain-containing protein</fullName>
    </recommendedName>
</protein>
<evidence type="ECO:0000313" key="2">
    <source>
        <dbReference type="EMBL" id="MBJ7540040.1"/>
    </source>
</evidence>
<keyword evidence="1" id="KW-0472">Membrane</keyword>
<gene>
    <name evidence="2" type="ORF">I8J31_20435</name>
</gene>
<proteinExistence type="predicted"/>
<feature type="transmembrane region" description="Helical" evidence="1">
    <location>
        <begin position="188"/>
        <end position="208"/>
    </location>
</feature>
<name>A0A934N207_9GAMM</name>
<feature type="transmembrane region" description="Helical" evidence="1">
    <location>
        <begin position="128"/>
        <end position="150"/>
    </location>
</feature>
<accession>A0A934N207</accession>
<keyword evidence="3" id="KW-1185">Reference proteome</keyword>
<reference evidence="2" key="1">
    <citation type="submission" date="2020-12" db="EMBL/GenBank/DDBJ databases">
        <title>Marinomonas arctica sp. nov., a psychrotolerant bacterium isolated from the Arctic.</title>
        <authorList>
            <person name="Zhang Y."/>
        </authorList>
    </citation>
    <scope>NUCLEOTIDE SEQUENCE</scope>
    <source>
        <strain evidence="2">C1424</strain>
    </source>
</reference>
<evidence type="ECO:0000313" key="3">
    <source>
        <dbReference type="Proteomes" id="UP000628710"/>
    </source>
</evidence>
<feature type="transmembrane region" description="Helical" evidence="1">
    <location>
        <begin position="30"/>
        <end position="52"/>
    </location>
</feature>
<comment type="caution">
    <text evidence="2">The sequence shown here is derived from an EMBL/GenBank/DDBJ whole genome shotgun (WGS) entry which is preliminary data.</text>
</comment>
<dbReference type="Proteomes" id="UP000628710">
    <property type="component" value="Unassembled WGS sequence"/>
</dbReference>
<feature type="transmembrane region" description="Helical" evidence="1">
    <location>
        <begin position="58"/>
        <end position="76"/>
    </location>
</feature>
<evidence type="ECO:0000256" key="1">
    <source>
        <dbReference type="SAM" id="Phobius"/>
    </source>
</evidence>
<feature type="transmembrane region" description="Helical" evidence="1">
    <location>
        <begin position="88"/>
        <end position="108"/>
    </location>
</feature>
<dbReference type="EMBL" id="JAEMNX010000045">
    <property type="protein sequence ID" value="MBJ7540040.1"/>
    <property type="molecule type" value="Genomic_DNA"/>
</dbReference>
<organism evidence="2 3">
    <name type="scientific">Marinomonas transparens</name>
    <dbReference type="NCBI Taxonomy" id="2795388"/>
    <lineage>
        <taxon>Bacteria</taxon>
        <taxon>Pseudomonadati</taxon>
        <taxon>Pseudomonadota</taxon>
        <taxon>Gammaproteobacteria</taxon>
        <taxon>Oceanospirillales</taxon>
        <taxon>Oceanospirillaceae</taxon>
        <taxon>Marinomonas</taxon>
    </lineage>
</organism>
<keyword evidence="1" id="KW-1133">Transmembrane helix</keyword>